<organism evidence="1 2">
    <name type="scientific">Agrobacterium tumefaciens</name>
    <dbReference type="NCBI Taxonomy" id="358"/>
    <lineage>
        <taxon>Bacteria</taxon>
        <taxon>Pseudomonadati</taxon>
        <taxon>Pseudomonadota</taxon>
        <taxon>Alphaproteobacteria</taxon>
        <taxon>Hyphomicrobiales</taxon>
        <taxon>Rhizobiaceae</taxon>
        <taxon>Rhizobium/Agrobacterium group</taxon>
        <taxon>Agrobacterium</taxon>
        <taxon>Agrobacterium tumefaciens complex</taxon>
    </lineage>
</organism>
<evidence type="ECO:0000313" key="2">
    <source>
        <dbReference type="Proteomes" id="UP000035017"/>
    </source>
</evidence>
<comment type="caution">
    <text evidence="1">The sequence shown here is derived from an EMBL/GenBank/DDBJ whole genome shotgun (WGS) entry which is preliminary data.</text>
</comment>
<dbReference type="AlphaFoldDB" id="A0A0D0L2C8"/>
<reference evidence="1 2" key="1">
    <citation type="submission" date="2014-12" db="EMBL/GenBank/DDBJ databases">
        <title>16Stimator: statistical estimation of ribosomal gene copy numbers from draft genome assemblies.</title>
        <authorList>
            <person name="Perisin M.A."/>
            <person name="Vetter M."/>
            <person name="Gilbert J.A."/>
            <person name="Bergelson J."/>
        </authorList>
    </citation>
    <scope>NUCLEOTIDE SEQUENCE [LARGE SCALE GENOMIC DNA]</scope>
    <source>
        <strain evidence="1 2">MEJ076</strain>
    </source>
</reference>
<protein>
    <submittedName>
        <fullName evidence="1">Uncharacterized protein</fullName>
    </submittedName>
</protein>
<evidence type="ECO:0000313" key="1">
    <source>
        <dbReference type="EMBL" id="KIQ05034.1"/>
    </source>
</evidence>
<dbReference type="Proteomes" id="UP000035017">
    <property type="component" value="Unassembled WGS sequence"/>
</dbReference>
<proteinExistence type="predicted"/>
<name>A0A0D0L2C8_AGRTU</name>
<gene>
    <name evidence="1" type="ORF">RU07_02190</name>
</gene>
<sequence length="131" mass="15694">MSGTIREAKLLRSSTIDQYYDTVWCIAASKYVAEYMIGYTRRPLKNRLSEYGRMHGYQYLVILSNGLKLDEAMQLERMLQERVKQDRKHTLFKKYCSHRREQRYFPSQGPTSVSPHEPVHSVYMAWWDQYT</sequence>
<accession>A0A0D0L2C8</accession>
<dbReference type="EMBL" id="JXQV01000003">
    <property type="protein sequence ID" value="KIQ05034.1"/>
    <property type="molecule type" value="Genomic_DNA"/>
</dbReference>